<accession>A0A7W3N301</accession>
<keyword evidence="1" id="KW-1133">Transmembrane helix</keyword>
<proteinExistence type="predicted"/>
<dbReference type="Proteomes" id="UP000539313">
    <property type="component" value="Unassembled WGS sequence"/>
</dbReference>
<feature type="transmembrane region" description="Helical" evidence="1">
    <location>
        <begin position="206"/>
        <end position="225"/>
    </location>
</feature>
<feature type="transmembrane region" description="Helical" evidence="1">
    <location>
        <begin position="355"/>
        <end position="371"/>
    </location>
</feature>
<dbReference type="GO" id="GO:0016747">
    <property type="term" value="F:acyltransferase activity, transferring groups other than amino-acyl groups"/>
    <property type="evidence" value="ECO:0007669"/>
    <property type="project" value="InterPro"/>
</dbReference>
<feature type="transmembrane region" description="Helical" evidence="1">
    <location>
        <begin position="276"/>
        <end position="293"/>
    </location>
</feature>
<feature type="transmembrane region" description="Helical" evidence="1">
    <location>
        <begin position="420"/>
        <end position="444"/>
    </location>
</feature>
<dbReference type="InterPro" id="IPR002656">
    <property type="entry name" value="Acyl_transf_3_dom"/>
</dbReference>
<comment type="caution">
    <text evidence="3">The sequence shown here is derived from an EMBL/GenBank/DDBJ whole genome shotgun (WGS) entry which is preliminary data.</text>
</comment>
<keyword evidence="1" id="KW-0472">Membrane</keyword>
<evidence type="ECO:0000259" key="2">
    <source>
        <dbReference type="Pfam" id="PF01757"/>
    </source>
</evidence>
<protein>
    <submittedName>
        <fullName evidence="3">Fucose 4-O-acetylase-like acetyltransferase</fullName>
    </submittedName>
</protein>
<feature type="transmembrane region" description="Helical" evidence="1">
    <location>
        <begin position="237"/>
        <end position="256"/>
    </location>
</feature>
<feature type="domain" description="Acyltransferase 3" evidence="2">
    <location>
        <begin position="35"/>
        <end position="371"/>
    </location>
</feature>
<evidence type="ECO:0000313" key="3">
    <source>
        <dbReference type="EMBL" id="MBA9006621.1"/>
    </source>
</evidence>
<keyword evidence="4" id="KW-1185">Reference proteome</keyword>
<evidence type="ECO:0000313" key="4">
    <source>
        <dbReference type="Proteomes" id="UP000539313"/>
    </source>
</evidence>
<feature type="transmembrane region" description="Helical" evidence="1">
    <location>
        <begin position="148"/>
        <end position="170"/>
    </location>
</feature>
<feature type="transmembrane region" description="Helical" evidence="1">
    <location>
        <begin position="79"/>
        <end position="98"/>
    </location>
</feature>
<evidence type="ECO:0000256" key="1">
    <source>
        <dbReference type="SAM" id="Phobius"/>
    </source>
</evidence>
<dbReference type="RefSeq" id="WP_182707473.1">
    <property type="nucleotide sequence ID" value="NZ_JACJII010000001.1"/>
</dbReference>
<feature type="transmembrane region" description="Helical" evidence="1">
    <location>
        <begin position="37"/>
        <end position="59"/>
    </location>
</feature>
<organism evidence="3 4">
    <name type="scientific">Thermomonospora cellulosilytica</name>
    <dbReference type="NCBI Taxonomy" id="1411118"/>
    <lineage>
        <taxon>Bacteria</taxon>
        <taxon>Bacillati</taxon>
        <taxon>Actinomycetota</taxon>
        <taxon>Actinomycetes</taxon>
        <taxon>Streptosporangiales</taxon>
        <taxon>Thermomonosporaceae</taxon>
        <taxon>Thermomonospora</taxon>
    </lineage>
</organism>
<dbReference type="AlphaFoldDB" id="A0A7W3N301"/>
<gene>
    <name evidence="3" type="ORF">HNR21_005503</name>
</gene>
<feature type="transmembrane region" description="Helical" evidence="1">
    <location>
        <begin position="305"/>
        <end position="335"/>
    </location>
</feature>
<name>A0A7W3N301_9ACTN</name>
<feature type="transmembrane region" description="Helical" evidence="1">
    <location>
        <begin position="118"/>
        <end position="136"/>
    </location>
</feature>
<feature type="transmembrane region" description="Helical" evidence="1">
    <location>
        <begin position="391"/>
        <end position="414"/>
    </location>
</feature>
<keyword evidence="3" id="KW-0808">Transferase</keyword>
<sequence>MRVKSEQSATFGGNRFTARAAELAARTPADRDRHVDFLRVGSLAVVVLGHWLMAVPLTGPDGSVRAGNALAVMPSLQPLTWLLQVMPVFFFVGGFSHAKALRRGPRYGEFVRARAARLLVPTAVFAAVWLAAALLVELAGRDEGVLRLATRVVAQPLWFVGVYLAMVAFAPPMWRLHRSYGAAVPVALGVGVVAVDLLRFGYGVTAVAPLNLLLVWLAVHQLGFCHADGRLGRRVSAALAGCGLTAMLALIAWGPYPLSMVGMPGAPVSNMSPPTLALFTHALWLIGLTMLLHGPAARMLARPRVWIGVIAANGLAMTAFLWHLTALFLLCAVQFGLGLPRPAVGEPAWWLSRPLWLALLAAATAGLVALFRRADRPRRPAPRSHGPLRDVAGITLCVLGVLGFSAVGFGGTLAGRTATLVVLPVSPALCLGLLAAGAALLGLFGGPSAGAFGRDRRDATH</sequence>
<keyword evidence="1" id="KW-0812">Transmembrane</keyword>
<feature type="transmembrane region" description="Helical" evidence="1">
    <location>
        <begin position="182"/>
        <end position="200"/>
    </location>
</feature>
<dbReference type="Pfam" id="PF01757">
    <property type="entry name" value="Acyl_transf_3"/>
    <property type="match status" value="1"/>
</dbReference>
<dbReference type="EMBL" id="JACJII010000001">
    <property type="protein sequence ID" value="MBA9006621.1"/>
    <property type="molecule type" value="Genomic_DNA"/>
</dbReference>
<reference evidence="3 4" key="1">
    <citation type="submission" date="2020-08" db="EMBL/GenBank/DDBJ databases">
        <title>Sequencing the genomes of 1000 actinobacteria strains.</title>
        <authorList>
            <person name="Klenk H.-P."/>
        </authorList>
    </citation>
    <scope>NUCLEOTIDE SEQUENCE [LARGE SCALE GENOMIC DNA]</scope>
    <source>
        <strain evidence="3 4">DSM 45823</strain>
    </source>
</reference>